<dbReference type="RefSeq" id="WP_197647338.1">
    <property type="nucleotide sequence ID" value="NZ_JAEACP010000026.1"/>
</dbReference>
<name>A0ABV7DR90_9RHOB</name>
<organism evidence="3 4">
    <name type="scientific">Tabrizicola soli</name>
    <dbReference type="NCBI Taxonomy" id="2185115"/>
    <lineage>
        <taxon>Bacteria</taxon>
        <taxon>Pseudomonadati</taxon>
        <taxon>Pseudomonadota</taxon>
        <taxon>Alphaproteobacteria</taxon>
        <taxon>Rhodobacterales</taxon>
        <taxon>Paracoccaceae</taxon>
        <taxon>Tabrizicola</taxon>
    </lineage>
</organism>
<keyword evidence="4" id="KW-1185">Reference proteome</keyword>
<dbReference type="InterPro" id="IPR036909">
    <property type="entry name" value="Cyt_c-like_dom_sf"/>
</dbReference>
<dbReference type="Proteomes" id="UP001595445">
    <property type="component" value="Unassembled WGS sequence"/>
</dbReference>
<dbReference type="Gene3D" id="1.10.760.10">
    <property type="entry name" value="Cytochrome c-like domain"/>
    <property type="match status" value="1"/>
</dbReference>
<feature type="compositionally biased region" description="Basic and acidic residues" evidence="1">
    <location>
        <begin position="149"/>
        <end position="160"/>
    </location>
</feature>
<proteinExistence type="predicted"/>
<gene>
    <name evidence="3" type="ORF">ACFOD6_04425</name>
</gene>
<accession>A0ABV7DR90</accession>
<dbReference type="EMBL" id="JBHRSM010000009">
    <property type="protein sequence ID" value="MFC3085291.1"/>
    <property type="molecule type" value="Genomic_DNA"/>
</dbReference>
<evidence type="ECO:0000256" key="2">
    <source>
        <dbReference type="SAM" id="SignalP"/>
    </source>
</evidence>
<feature type="region of interest" description="Disordered" evidence="1">
    <location>
        <begin position="149"/>
        <end position="172"/>
    </location>
</feature>
<evidence type="ECO:0000313" key="4">
    <source>
        <dbReference type="Proteomes" id="UP001595445"/>
    </source>
</evidence>
<dbReference type="InterPro" id="IPR022411">
    <property type="entry name" value="C-typ_cyt_methanol_metab-rel"/>
</dbReference>
<keyword evidence="2" id="KW-0732">Signal</keyword>
<dbReference type="NCBIfam" id="TIGR03874">
    <property type="entry name" value="4cys_cytochr"/>
    <property type="match status" value="1"/>
</dbReference>
<evidence type="ECO:0000313" key="3">
    <source>
        <dbReference type="EMBL" id="MFC3085291.1"/>
    </source>
</evidence>
<dbReference type="SUPFAM" id="SSF46626">
    <property type="entry name" value="Cytochrome c"/>
    <property type="match status" value="1"/>
</dbReference>
<comment type="caution">
    <text evidence="3">The sequence shown here is derived from an EMBL/GenBank/DDBJ whole genome shotgun (WGS) entry which is preliminary data.</text>
</comment>
<evidence type="ECO:0000256" key="1">
    <source>
        <dbReference type="SAM" id="MobiDB-lite"/>
    </source>
</evidence>
<feature type="signal peptide" evidence="2">
    <location>
        <begin position="1"/>
        <end position="22"/>
    </location>
</feature>
<protein>
    <submittedName>
        <fullName evidence="3">C-type cytochrome, methanol metabolism-related</fullName>
    </submittedName>
</protein>
<feature type="chain" id="PRO_5046948915" evidence="2">
    <location>
        <begin position="23"/>
        <end position="172"/>
    </location>
</feature>
<sequence length="172" mass="18487">MPKSLPIHALGLVALATLPLQAQETDPNLVADHQENGRWVTAEGVPTFKVEEDGTVDWATFSGFRRYHAECHVCHGPDGEGSTYAPALKKSALAMDYYDFIGVVAEGRQKVGAAQNSVMPSFGTNPNVMCYLDDIYTYLKARGAGAVDRGRPAKRADKPPEVAADEDSCMGG</sequence>
<feature type="compositionally biased region" description="Acidic residues" evidence="1">
    <location>
        <begin position="163"/>
        <end position="172"/>
    </location>
</feature>
<reference evidence="4" key="1">
    <citation type="journal article" date="2019" name="Int. J. Syst. Evol. Microbiol.">
        <title>The Global Catalogue of Microorganisms (GCM) 10K type strain sequencing project: providing services to taxonomists for standard genome sequencing and annotation.</title>
        <authorList>
            <consortium name="The Broad Institute Genomics Platform"/>
            <consortium name="The Broad Institute Genome Sequencing Center for Infectious Disease"/>
            <person name="Wu L."/>
            <person name="Ma J."/>
        </authorList>
    </citation>
    <scope>NUCLEOTIDE SEQUENCE [LARGE SCALE GENOMIC DNA]</scope>
    <source>
        <strain evidence="4">KCTC 62102</strain>
    </source>
</reference>